<sequence>MAPRAFAPYIQIMSMRTLRSHAGRLALLAVVVLLAATVYAVVVPGRAGAGSDDGDWAGTWYAAPVGVEPGGDAARTVRNVVHTSLGGSWARVTVSNLFGHAPLDLRHTTLATAADPARTMRTLTFRGLARVSVPAGTEVVSDPLAFEVPTSGDVYVSVYAAGPVTWHPGAQQTSFMARGAVDRAADAEGFAQVTGAWRYVTALDVQGAEAAAGSVVVFGDSITEGVGSTPGADRRWTDVLAGRLRGPHAALSADSGSAPQAVLNAGIGGNALLARFAGPSGVERFQRDALARAGVRTVVVELGINDLLGGERDSAALLAGMRELVRVGHARGVRVLGTTLSPCGGVRGCTGLVQRVRGFVNSAIRGGGVYDGVVDIDRVLRDPYAPMALWGPYDSGDRLHPSDAGYLAMGQGVDLGAL</sequence>
<proteinExistence type="predicted"/>
<dbReference type="GO" id="GO:0016787">
    <property type="term" value="F:hydrolase activity"/>
    <property type="evidence" value="ECO:0007669"/>
    <property type="project" value="UniProtKB-KW"/>
</dbReference>
<evidence type="ECO:0000313" key="3">
    <source>
        <dbReference type="Proteomes" id="UP001050808"/>
    </source>
</evidence>
<dbReference type="SUPFAM" id="SSF52266">
    <property type="entry name" value="SGNH hydrolase"/>
    <property type="match status" value="1"/>
</dbReference>
<name>A0ABQ3QNN1_9ACTN</name>
<dbReference type="Proteomes" id="UP001050808">
    <property type="component" value="Unassembled WGS sequence"/>
</dbReference>
<feature type="domain" description="SGNH hydrolase-type esterase" evidence="1">
    <location>
        <begin position="217"/>
        <end position="406"/>
    </location>
</feature>
<dbReference type="InterPro" id="IPR036514">
    <property type="entry name" value="SGNH_hydro_sf"/>
</dbReference>
<dbReference type="PANTHER" id="PTHR43784:SF2">
    <property type="entry name" value="GDSL-LIKE LIPASE_ACYLHYDROLASE, PUTATIVE (AFU_ORTHOLOGUE AFUA_2G00820)-RELATED"/>
    <property type="match status" value="1"/>
</dbReference>
<keyword evidence="3" id="KW-1185">Reference proteome</keyword>
<comment type="caution">
    <text evidence="2">The sequence shown here is derived from an EMBL/GenBank/DDBJ whole genome shotgun (WGS) entry which is preliminary data.</text>
</comment>
<keyword evidence="2" id="KW-0378">Hydrolase</keyword>
<dbReference type="PANTHER" id="PTHR43784">
    <property type="entry name" value="GDSL-LIKE LIPASE/ACYLHYDROLASE, PUTATIVE (AFU_ORTHOLOGUE AFUA_2G00820)-RELATED"/>
    <property type="match status" value="1"/>
</dbReference>
<dbReference type="EMBL" id="BNDY01000009">
    <property type="protein sequence ID" value="GHI38887.1"/>
    <property type="molecule type" value="Genomic_DNA"/>
</dbReference>
<dbReference type="Pfam" id="PF13472">
    <property type="entry name" value="Lipase_GDSL_2"/>
    <property type="match status" value="1"/>
</dbReference>
<dbReference type="Gene3D" id="3.40.50.1110">
    <property type="entry name" value="SGNH hydrolase"/>
    <property type="match status" value="1"/>
</dbReference>
<reference evidence="2" key="1">
    <citation type="submission" date="2024-05" db="EMBL/GenBank/DDBJ databases">
        <title>Whole genome shotgun sequence of Streptomyces violascens NBRC 12920.</title>
        <authorList>
            <person name="Komaki H."/>
            <person name="Tamura T."/>
        </authorList>
    </citation>
    <scope>NUCLEOTIDE SEQUENCE</scope>
    <source>
        <strain evidence="2">NBRC 12920</strain>
    </source>
</reference>
<organism evidence="2 3">
    <name type="scientific">Streptomyces violascens</name>
    <dbReference type="NCBI Taxonomy" id="67381"/>
    <lineage>
        <taxon>Bacteria</taxon>
        <taxon>Bacillati</taxon>
        <taxon>Actinomycetota</taxon>
        <taxon>Actinomycetes</taxon>
        <taxon>Kitasatosporales</taxon>
        <taxon>Streptomycetaceae</taxon>
        <taxon>Streptomyces</taxon>
    </lineage>
</organism>
<protein>
    <submittedName>
        <fullName evidence="2">SGNH hydrolase</fullName>
    </submittedName>
</protein>
<evidence type="ECO:0000313" key="2">
    <source>
        <dbReference type="EMBL" id="GHI38887.1"/>
    </source>
</evidence>
<dbReference type="InterPro" id="IPR013830">
    <property type="entry name" value="SGNH_hydro"/>
</dbReference>
<accession>A0ABQ3QNN1</accession>
<gene>
    <name evidence="2" type="ORF">Sviol_32950</name>
</gene>
<evidence type="ECO:0000259" key="1">
    <source>
        <dbReference type="Pfam" id="PF13472"/>
    </source>
</evidence>
<dbReference type="InterPro" id="IPR053140">
    <property type="entry name" value="GDSL_Rv0518-like"/>
</dbReference>